<keyword evidence="2" id="KW-0378">Hydrolase</keyword>
<organism evidence="2 3">
    <name type="scientific">Spirosoma flavum</name>
    <dbReference type="NCBI Taxonomy" id="2048557"/>
    <lineage>
        <taxon>Bacteria</taxon>
        <taxon>Pseudomonadati</taxon>
        <taxon>Bacteroidota</taxon>
        <taxon>Cytophagia</taxon>
        <taxon>Cytophagales</taxon>
        <taxon>Cytophagaceae</taxon>
        <taxon>Spirosoma</taxon>
    </lineage>
</organism>
<dbReference type="EMBL" id="JBHUOM010000001">
    <property type="protein sequence ID" value="MFD2932790.1"/>
    <property type="molecule type" value="Genomic_DNA"/>
</dbReference>
<comment type="caution">
    <text evidence="2">The sequence shown here is derived from an EMBL/GenBank/DDBJ whole genome shotgun (WGS) entry which is preliminary data.</text>
</comment>
<proteinExistence type="predicted"/>
<evidence type="ECO:0000259" key="1">
    <source>
        <dbReference type="Pfam" id="PF20091"/>
    </source>
</evidence>
<dbReference type="InterPro" id="IPR045394">
    <property type="entry name" value="Abhydrolase_dom"/>
</dbReference>
<protein>
    <submittedName>
        <fullName evidence="2">Alpha/beta hydrolase domain-containing protein</fullName>
    </submittedName>
</protein>
<feature type="domain" description="Alpha/beta hydrolase" evidence="1">
    <location>
        <begin position="295"/>
        <end position="696"/>
    </location>
</feature>
<evidence type="ECO:0000313" key="3">
    <source>
        <dbReference type="Proteomes" id="UP001597512"/>
    </source>
</evidence>
<evidence type="ECO:0000313" key="2">
    <source>
        <dbReference type="EMBL" id="MFD2932790.1"/>
    </source>
</evidence>
<sequence>MKKWFNMDKEVIRHGLKLHLLLLTMAGNYFKHILLTLTRALVVLVGLASLAQARIIRIEITSVQSPTFEGKAFGRVGAYDKLRGKAYGELDPNSPQNALITDIGLAPRNAKGMVEYSMDIYILKPIKLANGNHKLFLEINNRGGKLFGGFNKSSGGNDPTTADQAGEGFLMNMGYTMAWNGWDCSATSANNNLTISVPVAKNTDGSSITGPSYEYIVYDNATALSYSLAYPAATLTKSQATLTVREHLQDTASVIPANEWEYVNERTIRLLPAGTTFRQSAIYEFNYTARDPIVAGVGFAATRDFVSFLRYAIADDFGNPNPLAGDVRYTFSYSLSQPARYVNDFQTLGFNADEQNRRVLDGIENWLGGGSGIGLNVRFAQPSRTERNRQNHLYPEGLFPFAYPVMTDPLSGKTAGRLARCSASNTCPKVFEINSANEYWVKAASLLHTDSKGNDLPDPENVRFFLVSGAQHGTGNGATRGLCQQLQNPTNADPVLRALFVALDEWVTKGTVPPASAVPRQSTGTAVVATPQPGSQTGLISQAALGWPTIPGVAYTGGITTRYLLDFGSSFEKGFITKFPTVVAERPIYVNFVSKVDKDGNELAGIRLPPVAVPTATTTGWALRRAGFGENDGCEGSGQNIPFKTTKAERLSTNDPRLSLQERYETHDGYVKAIQKSVQTLTAQRFLLPEDAQQYIKSAQDSPILR</sequence>
<gene>
    <name evidence="2" type="ORF">ACFS25_03310</name>
</gene>
<name>A0ABW6ABP7_9BACT</name>
<accession>A0ABW6ABP7</accession>
<reference evidence="3" key="1">
    <citation type="journal article" date="2019" name="Int. J. Syst. Evol. Microbiol.">
        <title>The Global Catalogue of Microorganisms (GCM) 10K type strain sequencing project: providing services to taxonomists for standard genome sequencing and annotation.</title>
        <authorList>
            <consortium name="The Broad Institute Genomics Platform"/>
            <consortium name="The Broad Institute Genome Sequencing Center for Infectious Disease"/>
            <person name="Wu L."/>
            <person name="Ma J."/>
        </authorList>
    </citation>
    <scope>NUCLEOTIDE SEQUENCE [LARGE SCALE GENOMIC DNA]</scope>
    <source>
        <strain evidence="3">KCTC 52490</strain>
    </source>
</reference>
<dbReference type="Pfam" id="PF20091">
    <property type="entry name" value="Abhydrolase_10"/>
    <property type="match status" value="1"/>
</dbReference>
<keyword evidence="3" id="KW-1185">Reference proteome</keyword>
<dbReference type="RefSeq" id="WP_381496977.1">
    <property type="nucleotide sequence ID" value="NZ_JBHUOM010000001.1"/>
</dbReference>
<dbReference type="GO" id="GO:0016787">
    <property type="term" value="F:hydrolase activity"/>
    <property type="evidence" value="ECO:0007669"/>
    <property type="project" value="UniProtKB-KW"/>
</dbReference>
<dbReference type="Proteomes" id="UP001597512">
    <property type="component" value="Unassembled WGS sequence"/>
</dbReference>